<evidence type="ECO:0000313" key="2">
    <source>
        <dbReference type="Proteomes" id="UP000438106"/>
    </source>
</evidence>
<reference evidence="1 2" key="1">
    <citation type="submission" date="2019-12" db="EMBL/GenBank/DDBJ databases">
        <title>Devosia maris sp. nov., isolated from the deep seawater.</title>
        <authorList>
            <person name="Liu Y."/>
        </authorList>
    </citation>
    <scope>NUCLEOTIDE SEQUENCE [LARGE SCALE GENOMIC DNA]</scope>
    <source>
        <strain evidence="1 2">L53-10-65</strain>
    </source>
</reference>
<evidence type="ECO:0000313" key="1">
    <source>
        <dbReference type="EMBL" id="MVS97623.1"/>
    </source>
</evidence>
<gene>
    <name evidence="1" type="ORF">GO014_01090</name>
</gene>
<organism evidence="1 2">
    <name type="scientific">Devosia marina</name>
    <dbReference type="NCBI Taxonomy" id="2683198"/>
    <lineage>
        <taxon>Bacteria</taxon>
        <taxon>Pseudomonadati</taxon>
        <taxon>Pseudomonadota</taxon>
        <taxon>Alphaproteobacteria</taxon>
        <taxon>Hyphomicrobiales</taxon>
        <taxon>Devosiaceae</taxon>
        <taxon>Devosia</taxon>
    </lineage>
</organism>
<dbReference type="EMBL" id="WQRF01000001">
    <property type="protein sequence ID" value="MVS97623.1"/>
    <property type="molecule type" value="Genomic_DNA"/>
</dbReference>
<name>A0A7X3FN46_9HYPH</name>
<accession>A0A7X3FN46</accession>
<proteinExistence type="predicted"/>
<keyword evidence="2" id="KW-1185">Reference proteome</keyword>
<dbReference type="AlphaFoldDB" id="A0A7X3FN46"/>
<dbReference type="Proteomes" id="UP000438106">
    <property type="component" value="Unassembled WGS sequence"/>
</dbReference>
<protein>
    <submittedName>
        <fullName evidence="1">Uncharacterized protein</fullName>
    </submittedName>
</protein>
<dbReference type="RefSeq" id="WP_157288782.1">
    <property type="nucleotide sequence ID" value="NZ_WQRF01000001.1"/>
</dbReference>
<comment type="caution">
    <text evidence="1">The sequence shown here is derived from an EMBL/GenBank/DDBJ whole genome shotgun (WGS) entry which is preliminary data.</text>
</comment>
<sequence length="405" mass="44090">MNQPATSIPLATPTPSRAEAGANASVCRPFCGLIDPVLVNEPVLFPLSSSVSVEAARGAWLWVVRDLCSDLISADGVANGNFAAADLEPLMPEVLARMKAALEKIDGDTEAMRRLRAQTGRENFRGEASVVMAALRARALLPKAQGFGRALNAMTDEAALGVALQSMPVQDPKLAGLMFHTAIGQVANPTRLVTAMIKLSGNANEQVIARNGFGPLIEAILGHAQNQLRNLQLSGPFADIDMACRSLDRFHRLVRSLTGYVEFARGSRCTQMLATITKMVSDRVEPRLKEVVTDLNQAMRRPREGTDRIDNDRLLGAINGVYLLSAVRDCRDSLALNAVFDQAWSQTGQALELHIQRNLDLLRQDPDDAVTGERLNAAIKMAEIRFNPEYADTLKRARAAAERRT</sequence>